<evidence type="ECO:0000259" key="4">
    <source>
        <dbReference type="Pfam" id="PF23389"/>
    </source>
</evidence>
<keyword evidence="1" id="KW-0853">WD repeat</keyword>
<dbReference type="SUPFAM" id="SSF48452">
    <property type="entry name" value="TPR-like"/>
    <property type="match status" value="1"/>
</dbReference>
<feature type="domain" description="WDR19 first beta-propeller" evidence="4">
    <location>
        <begin position="19"/>
        <end position="188"/>
    </location>
</feature>
<evidence type="ECO:0000313" key="5">
    <source>
        <dbReference type="EMBL" id="KAF4683374.1"/>
    </source>
</evidence>
<protein>
    <submittedName>
        <fullName evidence="5">WD repeat-containing protein 19</fullName>
    </submittedName>
</protein>
<dbReference type="InterPro" id="IPR011990">
    <property type="entry name" value="TPR-like_helical_dom_sf"/>
</dbReference>
<dbReference type="Gene3D" id="1.25.40.10">
    <property type="entry name" value="Tetratricopeptide repeat domain"/>
    <property type="match status" value="1"/>
</dbReference>
<dbReference type="Proteomes" id="UP000541610">
    <property type="component" value="Unassembled WGS sequence"/>
</dbReference>
<keyword evidence="2" id="KW-0677">Repeat</keyword>
<dbReference type="SUPFAM" id="SSF50978">
    <property type="entry name" value="WD40 repeat-like"/>
    <property type="match status" value="1"/>
</dbReference>
<dbReference type="Pfam" id="PF23389">
    <property type="entry name" value="Beta-prop_WDR19_1st"/>
    <property type="match status" value="1"/>
</dbReference>
<dbReference type="InterPro" id="IPR057855">
    <property type="entry name" value="Beta-prop_WDR19_1st"/>
</dbReference>
<dbReference type="PANTHER" id="PTHR14920">
    <property type="entry name" value="OSMOTIC AVOIDANCE ABNORMAL PROTEIN 1/WD REPEAT MEMBRANE PROTEIN"/>
    <property type="match status" value="1"/>
</dbReference>
<organism evidence="5 6">
    <name type="scientific">Perkinsus olseni</name>
    <name type="common">Perkinsus atlanticus</name>
    <dbReference type="NCBI Taxonomy" id="32597"/>
    <lineage>
        <taxon>Eukaryota</taxon>
        <taxon>Sar</taxon>
        <taxon>Alveolata</taxon>
        <taxon>Perkinsozoa</taxon>
        <taxon>Perkinsea</taxon>
        <taxon>Perkinsida</taxon>
        <taxon>Perkinsidae</taxon>
        <taxon>Perkinsus</taxon>
    </lineage>
</organism>
<dbReference type="GO" id="GO:0005929">
    <property type="term" value="C:cilium"/>
    <property type="evidence" value="ECO:0007669"/>
    <property type="project" value="TreeGrafter"/>
</dbReference>
<sequence length="1364" mass="150700">MVLRQLLKLKEEYFGSGAVTFRWNNSASRLACVPAARPSNVFIFDSSGEIERDVPLDDRTSPVSSFQWDTTGNVLALIQKGVAAVSIYHFVEDRLKTLDCSREEPSLIAWNMTGPQLAIGTSKGNTIIYNSKTAKMQLIAGKHGRRITCGAWTLRGHLLLGSDDKIVSLSAKPASSLDALSLCSIPSKAGGFSVLWAAVAGDGCIKIIDLRDCREETESTINYEDDDEAGVVSNLTFSRGGQTITFNVSTGCVYSYLARLPLMFEARGNTVAWLSSLREITVTEIVDGKQRSGKNAEKVKIECEVEPAIIGVGPRQIAAGAGRRVYYHSLRDGQKTEREYPAKVEAVELSQSHAAVLAEGKIYIHSLKGSPAVTVLPAEGSKGDDGVKILSMRMTPQDILIYSTSGKELVHYDVEERCPINEYRHTESILAVYPNSLGGTYTAFLDAKGVLQVYNAVTEVSLSPVDHDRVGKIRGVLWDLADPSVFVVAADAREAAVLELHTFVVYDYSLSGPTVVPVGGAIRRSEVFYDSIDFESGRDDPTTLAHGEIPVAVQNGRVTVQCRQPGELRTSDLASHSGIGSALRRMSNTNSGPVDVEEMERVVMRLAALGRMELAYRVCLSIPRKEKMGADEGGRDELMRLIARQAVELLEVDMAILAYRECGDADRVAFLDRLVQLEDVPMLQGYLKVLLGQKQAAIESFVRAGAPREALDVMCDSQMWESAKGLATTVDQRRLPMIHRHVAMGLEDKGDYEGALASYKEAIGEVDESRVEDAAEHFRACNAGLARCLCYCGMYEPAARLCERIAEEDVLIECAAILERMKQYSLAGRLHQRLGNLERACSLYIQDMDFDAAKPLMDQVSTPKLHLLYAKAKEARGFFKEAAASYEKGGDMESIVRLLVDESQLNDPRKAMDLIRKGIASSTGAAEIVADYCRRVGDITGSIEFLARARLDEMAFEMAVRHDQMPVYERTLAESEGSDELVGERYRSVAGYYKERNLPLEAAKNYVLCGEYEVAMELCLSLDQTNVSVDDTAASVAGGGLWKLSPHMDLAIDIAGRCHDEGLVNRLVDHLLRANTGLEDDELGYHQAQSIYKLHQVLGNYEESARIAMLIAKREQDEGRYKAAQSLLLKTYKDLDRLKMRIPREMWERLMLLQSYILVKPLAQLDEHVNAALLLKRICQGNVLQSFRKHAAQTLASAVIECMKSGMKAEAHAYACELMRDAELRNRIPEQLRKKIEVVVRKPPKGDQQGFQEPLSPCPYCATPLPDSSLSCGHCQNIVPFCAVTGLHVVLSDWSSPCGNCLFPMRYSTLERMMAHEKSIVCPMCSEELAASAVTKLSPEDALEEAEKFKRSFTRTMSTHENRS</sequence>
<evidence type="ECO:0000259" key="3">
    <source>
        <dbReference type="Pfam" id="PF15911"/>
    </source>
</evidence>
<dbReference type="GO" id="GO:0030991">
    <property type="term" value="C:intraciliary transport particle A"/>
    <property type="evidence" value="ECO:0007669"/>
    <property type="project" value="TreeGrafter"/>
</dbReference>
<dbReference type="InterPro" id="IPR015943">
    <property type="entry name" value="WD40/YVTN_repeat-like_dom_sf"/>
</dbReference>
<comment type="caution">
    <text evidence="5">The sequence shown here is derived from an EMBL/GenBank/DDBJ whole genome shotgun (WGS) entry which is preliminary data.</text>
</comment>
<dbReference type="InterPro" id="IPR039468">
    <property type="entry name" value="WDR19_WD40_rpt"/>
</dbReference>
<evidence type="ECO:0000256" key="2">
    <source>
        <dbReference type="ARBA" id="ARBA00022737"/>
    </source>
</evidence>
<dbReference type="InterPro" id="IPR036322">
    <property type="entry name" value="WD40_repeat_dom_sf"/>
</dbReference>
<name>A0A7J6NHX8_PEROL</name>
<dbReference type="GO" id="GO:0035721">
    <property type="term" value="P:intraciliary retrograde transport"/>
    <property type="evidence" value="ECO:0007669"/>
    <property type="project" value="InterPro"/>
</dbReference>
<dbReference type="EMBL" id="JABANP010000371">
    <property type="protein sequence ID" value="KAF4683374.1"/>
    <property type="molecule type" value="Genomic_DNA"/>
</dbReference>
<evidence type="ECO:0000256" key="1">
    <source>
        <dbReference type="ARBA" id="ARBA00022574"/>
    </source>
</evidence>
<reference evidence="5 6" key="1">
    <citation type="submission" date="2020-04" db="EMBL/GenBank/DDBJ databases">
        <title>Perkinsus olseni comparative genomics.</title>
        <authorList>
            <person name="Bogema D.R."/>
        </authorList>
    </citation>
    <scope>NUCLEOTIDE SEQUENCE [LARGE SCALE GENOMIC DNA]</scope>
    <source>
        <strain evidence="5">00978-12</strain>
    </source>
</reference>
<accession>A0A7J6NHX8</accession>
<dbReference type="Pfam" id="PF15911">
    <property type="entry name" value="Beta-prop_WDR19_2nd"/>
    <property type="match status" value="1"/>
</dbReference>
<feature type="domain" description="WDR19 WD40 repeat" evidence="3">
    <location>
        <begin position="271"/>
        <end position="521"/>
    </location>
</feature>
<proteinExistence type="predicted"/>
<dbReference type="Gene3D" id="2.130.10.10">
    <property type="entry name" value="YVTN repeat-like/Quinoprotein amine dehydrogenase"/>
    <property type="match status" value="1"/>
</dbReference>
<dbReference type="OrthoDB" id="10250638at2759"/>
<dbReference type="GO" id="GO:0060271">
    <property type="term" value="P:cilium assembly"/>
    <property type="evidence" value="ECO:0007669"/>
    <property type="project" value="TreeGrafter"/>
</dbReference>
<evidence type="ECO:0000313" key="6">
    <source>
        <dbReference type="Proteomes" id="UP000541610"/>
    </source>
</evidence>
<dbReference type="PANTHER" id="PTHR14920:SF0">
    <property type="entry name" value="WD REPEAT DOMAIN 19"/>
    <property type="match status" value="1"/>
</dbReference>
<dbReference type="InterPro" id="IPR040379">
    <property type="entry name" value="WDR19/dyf-2"/>
</dbReference>
<gene>
    <name evidence="5" type="primary">WDR19_1</name>
    <name evidence="5" type="ORF">FOZ60_009234</name>
</gene>